<keyword evidence="4" id="KW-0449">Lipoprotein</keyword>
<organism evidence="7 8">
    <name type="scientific">Aureimonas fodinaquatilis</name>
    <dbReference type="NCBI Taxonomy" id="2565783"/>
    <lineage>
        <taxon>Bacteria</taxon>
        <taxon>Pseudomonadati</taxon>
        <taxon>Pseudomonadota</taxon>
        <taxon>Alphaproteobacteria</taxon>
        <taxon>Hyphomicrobiales</taxon>
        <taxon>Aurantimonadaceae</taxon>
        <taxon>Aureimonas</taxon>
    </lineage>
</organism>
<evidence type="ECO:0000259" key="6">
    <source>
        <dbReference type="Pfam" id="PF09864"/>
    </source>
</evidence>
<evidence type="ECO:0000313" key="7">
    <source>
        <dbReference type="EMBL" id="KAA0968627.1"/>
    </source>
</evidence>
<evidence type="ECO:0000256" key="3">
    <source>
        <dbReference type="ARBA" id="ARBA00023139"/>
    </source>
</evidence>
<reference evidence="7 8" key="1">
    <citation type="submission" date="2019-08" db="EMBL/GenBank/DDBJ databases">
        <title>Aureimonas fodiniaquatilis sp. nov., isolated from a coal mine wastewater.</title>
        <authorList>
            <person name="Kim W."/>
        </authorList>
    </citation>
    <scope>NUCLEOTIDE SEQUENCE [LARGE SCALE GENOMIC DNA]</scope>
    <source>
        <strain evidence="7 8">CAU 1482</strain>
    </source>
</reference>
<evidence type="ECO:0000256" key="2">
    <source>
        <dbReference type="ARBA" id="ARBA00023136"/>
    </source>
</evidence>
<keyword evidence="3" id="KW-0564">Palmitate</keyword>
<keyword evidence="8" id="KW-1185">Reference proteome</keyword>
<keyword evidence="1 5" id="KW-0732">Signal</keyword>
<name>A0A5B0DP55_9HYPH</name>
<feature type="domain" description="C-type lysozyme inhibitor" evidence="6">
    <location>
        <begin position="37"/>
        <end position="103"/>
    </location>
</feature>
<dbReference type="InterPro" id="IPR018660">
    <property type="entry name" value="MliC"/>
</dbReference>
<dbReference type="Gene3D" id="2.40.128.200">
    <property type="match status" value="1"/>
</dbReference>
<dbReference type="Proteomes" id="UP000324738">
    <property type="component" value="Unassembled WGS sequence"/>
</dbReference>
<evidence type="ECO:0000313" key="8">
    <source>
        <dbReference type="Proteomes" id="UP000324738"/>
    </source>
</evidence>
<dbReference type="SUPFAM" id="SSF141488">
    <property type="entry name" value="YdhA-like"/>
    <property type="match status" value="1"/>
</dbReference>
<protein>
    <recommendedName>
        <fullName evidence="6">C-type lysozyme inhibitor domain-containing protein</fullName>
    </recommendedName>
</protein>
<keyword evidence="2" id="KW-0472">Membrane</keyword>
<dbReference type="AlphaFoldDB" id="A0A5B0DP55"/>
<evidence type="ECO:0000256" key="4">
    <source>
        <dbReference type="ARBA" id="ARBA00023288"/>
    </source>
</evidence>
<comment type="caution">
    <text evidence="7">The sequence shown here is derived from an EMBL/GenBank/DDBJ whole genome shotgun (WGS) entry which is preliminary data.</text>
</comment>
<dbReference type="Pfam" id="PF09864">
    <property type="entry name" value="MliC"/>
    <property type="match status" value="1"/>
</dbReference>
<evidence type="ECO:0000256" key="1">
    <source>
        <dbReference type="ARBA" id="ARBA00022729"/>
    </source>
</evidence>
<feature type="chain" id="PRO_5022895172" description="C-type lysozyme inhibitor domain-containing protein" evidence="5">
    <location>
        <begin position="20"/>
        <end position="115"/>
    </location>
</feature>
<dbReference type="OrthoDB" id="120729at2"/>
<proteinExistence type="predicted"/>
<sequence length="115" mass="12392">MRAFMIGMAILAGTGAAAAATTQLPLPGEVEEIRQTYQCSDDQARDVSYYNSEENSLAVVQTGDSQRIFVNVISGSGARYASGPYIWWVKGNDADLYDEMADKDAKPISCTGAKE</sequence>
<gene>
    <name evidence="7" type="ORF">FPY71_17270</name>
</gene>
<dbReference type="InterPro" id="IPR036328">
    <property type="entry name" value="MliC_sf"/>
</dbReference>
<feature type="signal peptide" evidence="5">
    <location>
        <begin position="1"/>
        <end position="19"/>
    </location>
</feature>
<evidence type="ECO:0000256" key="5">
    <source>
        <dbReference type="SAM" id="SignalP"/>
    </source>
</evidence>
<accession>A0A5B0DP55</accession>
<dbReference type="RefSeq" id="WP_149301575.1">
    <property type="nucleotide sequence ID" value="NZ_VTWH01000005.1"/>
</dbReference>
<dbReference type="EMBL" id="VTWH01000005">
    <property type="protein sequence ID" value="KAA0968627.1"/>
    <property type="molecule type" value="Genomic_DNA"/>
</dbReference>